<feature type="region of interest" description="Disordered" evidence="1">
    <location>
        <begin position="364"/>
        <end position="399"/>
    </location>
</feature>
<feature type="compositionally biased region" description="Low complexity" evidence="1">
    <location>
        <begin position="1112"/>
        <end position="1151"/>
    </location>
</feature>
<accession>A0A0D0DQV1</accession>
<dbReference type="EMBL" id="KN825069">
    <property type="protein sequence ID" value="KIK95028.1"/>
    <property type="molecule type" value="Genomic_DNA"/>
</dbReference>
<evidence type="ECO:0000256" key="1">
    <source>
        <dbReference type="SAM" id="MobiDB-lite"/>
    </source>
</evidence>
<feature type="compositionally biased region" description="Low complexity" evidence="1">
    <location>
        <begin position="781"/>
        <end position="792"/>
    </location>
</feature>
<sequence>MSTYTHQTHTPAAPLARSGSFFGTIKNIVTAPFNWFAGPEDEFEDTRGKRRRLPVTSAQGRPEDDSLQGRTKRMRVSGPDRDTHPYLDPPRSAFQQPQRTLGYSRHLSKSPKKNLHIPTASATSNQSPCNRRTLSPHPSASHLKPPTITRTMSLDPPPNPSFSSRIQLAPTMRDIQQGSNHTKDPMSISRDVSMSPRHLRVRSSLTPQPSGASFGPVVPPRRERDPHEPPPLTSLMSNPMFVKPPPSLQKPGAAELGKQLTLGSLMDSHRKGHTPVRQSSILFGTGSMTDVSARMFYLLVAHPLVFDLRPAGHLWPVNAAEIALQELEVYKTPLLPTRLKGSATIPDMFVHKEKKQITLMTDDRPVKPRLGTKGKGKDKGKKKAKEAINGTKPYAGEGGMKKWLARRKKEVEEAKQKDEAEAMEDERAEEEQRRKDAEAHEKKREQELQVPSPPPSIPAFAPKPAREMPLMSSLRVGRTRTGRNHIDRPVSRHPGKFSAVFEDEDEDMDEGRVAEQKALEEAAKKVPAFELPAGFTFANEAPIAHDLKNAKEPPITALPFSLTKPAPPSVPPAPMVAEPVKQVQTPPTFSFAPPTPEPAKSVSEPLATMATPLAAATPAAAPSGIPDFFANSSIFAKPTAVVASPVVQSTEEPPKPAQAVKKAPEFTLPKAPEVPSSLLGAPPHPVGTSLFGTPPAPAAPVGPSLFGTPPAANGTSLLGVPSMPAAPKGSEEPAPTLAPPFSFAEPAKSAGPTQAPALSAPVELPKATGPPNHATPFGGTPFSFDAPASAAPVTTTEAPNSGLTFSQPPAAPTTTTPAPATEIPKALFSTQPSTTTFSFDQRPSTAPTGEKPASSGFSFTGTSSAAEKQPAPGFTFGTPTTPTAAPAVAPAFSFGGTPNGSTAADVLSKPFSFGATTPVRPVTPPKVDQEVTMDESPARDIVPNGNDKAPQRPSLSFSFATSSTSAPLSNGRPSTAAPAFSFGQNATINPFAKEEKRETKSTPSFSGFGQPLSTGFTFGQNAPESPAVTSPAAALFHFGQPSPSVASASPFTFGPSGATTFNQPSTASAPASPSTFNRPTPTFAFGTPTTPQPASNPFGFGAISQPTSPANGTTTLPSGTSGGSAFTFGATAGGTAAPAAQNPFGAPAPATGPGGGSLFTMGSTTPAAEGAGARRIKGLPRRGGRR</sequence>
<dbReference type="HOGENOM" id="CLU_007953_0_0_1"/>
<gene>
    <name evidence="2" type="ORF">PAXRUDRAFT_411411</name>
</gene>
<evidence type="ECO:0000313" key="2">
    <source>
        <dbReference type="EMBL" id="KIK95028.1"/>
    </source>
</evidence>
<dbReference type="AlphaFoldDB" id="A0A0D0DQV1"/>
<feature type="compositionally biased region" description="Low complexity" evidence="1">
    <location>
        <begin position="953"/>
        <end position="969"/>
    </location>
</feature>
<feature type="compositionally biased region" description="Basic residues" evidence="1">
    <location>
        <begin position="1174"/>
        <end position="1186"/>
    </location>
</feature>
<feature type="region of interest" description="Disordered" evidence="1">
    <location>
        <begin position="996"/>
        <end position="1027"/>
    </location>
</feature>
<feature type="compositionally biased region" description="Basic and acidic residues" evidence="1">
    <location>
        <begin position="430"/>
        <end position="447"/>
    </location>
</feature>
<proteinExistence type="predicted"/>
<feature type="compositionally biased region" description="Low complexity" evidence="1">
    <location>
        <begin position="853"/>
        <end position="896"/>
    </location>
</feature>
<evidence type="ECO:0000313" key="3">
    <source>
        <dbReference type="Proteomes" id="UP000054538"/>
    </source>
</evidence>
<dbReference type="Proteomes" id="UP000054538">
    <property type="component" value="Unassembled WGS sequence"/>
</dbReference>
<dbReference type="InParanoid" id="A0A0D0DQV1"/>
<feature type="compositionally biased region" description="Basic residues" evidence="1">
    <location>
        <begin position="370"/>
        <end position="384"/>
    </location>
</feature>
<feature type="compositionally biased region" description="Low complexity" evidence="1">
    <location>
        <begin position="1064"/>
        <end position="1093"/>
    </location>
</feature>
<dbReference type="STRING" id="930991.A0A0D0DQV1"/>
<feature type="compositionally biased region" description="Basic residues" evidence="1">
    <location>
        <begin position="106"/>
        <end position="115"/>
    </location>
</feature>
<organism evidence="2 3">
    <name type="scientific">Paxillus rubicundulus Ve08.2h10</name>
    <dbReference type="NCBI Taxonomy" id="930991"/>
    <lineage>
        <taxon>Eukaryota</taxon>
        <taxon>Fungi</taxon>
        <taxon>Dikarya</taxon>
        <taxon>Basidiomycota</taxon>
        <taxon>Agaricomycotina</taxon>
        <taxon>Agaricomycetes</taxon>
        <taxon>Agaricomycetidae</taxon>
        <taxon>Boletales</taxon>
        <taxon>Paxilineae</taxon>
        <taxon>Paxillaceae</taxon>
        <taxon>Paxillus</taxon>
    </lineage>
</organism>
<feature type="region of interest" description="Disordered" evidence="1">
    <location>
        <begin position="671"/>
        <end position="981"/>
    </location>
</feature>
<dbReference type="OrthoDB" id="3230904at2759"/>
<feature type="region of interest" description="Disordered" evidence="1">
    <location>
        <begin position="1056"/>
        <end position="1186"/>
    </location>
</feature>
<feature type="compositionally biased region" description="Low complexity" evidence="1">
    <location>
        <begin position="812"/>
        <end position="821"/>
    </location>
</feature>
<reference evidence="2 3" key="1">
    <citation type="submission" date="2014-04" db="EMBL/GenBank/DDBJ databases">
        <authorList>
            <consortium name="DOE Joint Genome Institute"/>
            <person name="Kuo A."/>
            <person name="Kohler A."/>
            <person name="Jargeat P."/>
            <person name="Nagy L.G."/>
            <person name="Floudas D."/>
            <person name="Copeland A."/>
            <person name="Barry K.W."/>
            <person name="Cichocki N."/>
            <person name="Veneault-Fourrey C."/>
            <person name="LaButti K."/>
            <person name="Lindquist E.A."/>
            <person name="Lipzen A."/>
            <person name="Lundell T."/>
            <person name="Morin E."/>
            <person name="Murat C."/>
            <person name="Sun H."/>
            <person name="Tunlid A."/>
            <person name="Henrissat B."/>
            <person name="Grigoriev I.V."/>
            <person name="Hibbett D.S."/>
            <person name="Martin F."/>
            <person name="Nordberg H.P."/>
            <person name="Cantor M.N."/>
            <person name="Hua S.X."/>
        </authorList>
    </citation>
    <scope>NUCLEOTIDE SEQUENCE [LARGE SCALE GENOMIC DNA]</scope>
    <source>
        <strain evidence="2 3">Ve08.2h10</strain>
    </source>
</reference>
<protein>
    <submittedName>
        <fullName evidence="2">Uncharacterized protein</fullName>
    </submittedName>
</protein>
<dbReference type="CDD" id="cd22249">
    <property type="entry name" value="UDM1_RNF168_RNF169-like"/>
    <property type="match status" value="1"/>
</dbReference>
<reference evidence="3" key="2">
    <citation type="submission" date="2015-01" db="EMBL/GenBank/DDBJ databases">
        <title>Evolutionary Origins and Diversification of the Mycorrhizal Mutualists.</title>
        <authorList>
            <consortium name="DOE Joint Genome Institute"/>
            <consortium name="Mycorrhizal Genomics Consortium"/>
            <person name="Kohler A."/>
            <person name="Kuo A."/>
            <person name="Nagy L.G."/>
            <person name="Floudas D."/>
            <person name="Copeland A."/>
            <person name="Barry K.W."/>
            <person name="Cichocki N."/>
            <person name="Veneault-Fourrey C."/>
            <person name="LaButti K."/>
            <person name="Lindquist E.A."/>
            <person name="Lipzen A."/>
            <person name="Lundell T."/>
            <person name="Morin E."/>
            <person name="Murat C."/>
            <person name="Riley R."/>
            <person name="Ohm R."/>
            <person name="Sun H."/>
            <person name="Tunlid A."/>
            <person name="Henrissat B."/>
            <person name="Grigoriev I.V."/>
            <person name="Hibbett D.S."/>
            <person name="Martin F."/>
        </authorList>
    </citation>
    <scope>NUCLEOTIDE SEQUENCE [LARGE SCALE GENOMIC DNA]</scope>
    <source>
        <strain evidence="3">Ve08.2h10</strain>
    </source>
</reference>
<feature type="compositionally biased region" description="Polar residues" evidence="1">
    <location>
        <begin position="793"/>
        <end position="807"/>
    </location>
</feature>
<feature type="compositionally biased region" description="Polar residues" evidence="1">
    <location>
        <begin position="1001"/>
        <end position="1023"/>
    </location>
</feature>
<keyword evidence="3" id="KW-1185">Reference proteome</keyword>
<feature type="region of interest" description="Disordered" evidence="1">
    <location>
        <begin position="38"/>
        <end position="238"/>
    </location>
</feature>
<feature type="region of interest" description="Disordered" evidence="1">
    <location>
        <begin position="413"/>
        <end position="511"/>
    </location>
</feature>
<feature type="compositionally biased region" description="Polar residues" evidence="1">
    <location>
        <begin position="120"/>
        <end position="138"/>
    </location>
</feature>
<feature type="compositionally biased region" description="Low complexity" evidence="1">
    <location>
        <begin position="828"/>
        <end position="839"/>
    </location>
</feature>
<name>A0A0D0DQV1_9AGAM</name>